<proteinExistence type="inferred from homology"/>
<dbReference type="RefSeq" id="WP_078736250.1">
    <property type="nucleotide sequence ID" value="NZ_FUXE01000002.1"/>
</dbReference>
<sequence>MRHKALYTPYKVYSFGIIFHLFLLSLSLQAQTNSEVAEKAYEILQKSEQKQEAIYSIAIQDVLDASVRYDFLSERALCPASVTKLFTTAIALDVLGTDYSFVTDLFIRGEVRQNVLEGDVIVVTNGDPSIASKYFPEDSTRWIESVFLTLQAHHIKEVRGNIIIESSAFDSIGVNPRWGEEDRGEYYAAGVYAANIYDNWVDLFYSTGRKRSDFSFLGTYPPDTGVEWRHQLSVDCKRSGWGSRGFGREEQRTIKGTLPCNRERVTLKSDLPNPPRYMGIILKKRLTEYGIPVEGEVQFSFTPLQERGELAGKYYSPSLKELCRVMNYRSLNHYAESILKAIALDTSEGNPSSTDKALKKALFFWKEEGISFSKEFKLYDGSGLARTNRTSASDVLSLLNYVASSRIELVDAFMQSLPQAGEEGTVKSFMKGSYLRLFVKSGSMRGIQTYAGYLHYNGRTYSVALLASEVKNRTQVRLTMQRYLETLFPLLPTT</sequence>
<evidence type="ECO:0000256" key="2">
    <source>
        <dbReference type="ARBA" id="ARBA00022801"/>
    </source>
</evidence>
<comment type="similarity">
    <text evidence="1">Belongs to the peptidase S13 family.</text>
</comment>
<dbReference type="SUPFAM" id="SSF56601">
    <property type="entry name" value="beta-lactamase/transpeptidase-like"/>
    <property type="match status" value="1"/>
</dbReference>
<keyword evidence="4" id="KW-1185">Reference proteome</keyword>
<keyword evidence="2" id="KW-0378">Hydrolase</keyword>
<dbReference type="PRINTS" id="PR00922">
    <property type="entry name" value="DADACBPTASE3"/>
</dbReference>
<dbReference type="GO" id="GO:0004185">
    <property type="term" value="F:serine-type carboxypeptidase activity"/>
    <property type="evidence" value="ECO:0007669"/>
    <property type="project" value="InterPro"/>
</dbReference>
<dbReference type="Pfam" id="PF02113">
    <property type="entry name" value="Peptidase_S13"/>
    <property type="match status" value="1"/>
</dbReference>
<protein>
    <submittedName>
        <fullName evidence="3">D-alanyl-D-alanine carboxypeptidase / D-alanyl-D-alanine-endopeptidase (Penicillin-binding protein 4)</fullName>
    </submittedName>
</protein>
<evidence type="ECO:0000313" key="4">
    <source>
        <dbReference type="Proteomes" id="UP000190121"/>
    </source>
</evidence>
<dbReference type="AlphaFoldDB" id="A0A1T4L2N3"/>
<evidence type="ECO:0000313" key="3">
    <source>
        <dbReference type="EMBL" id="SJZ48975.1"/>
    </source>
</evidence>
<dbReference type="PANTHER" id="PTHR30023:SF0">
    <property type="entry name" value="PENICILLIN-SENSITIVE CARBOXYPEPTIDASE A"/>
    <property type="match status" value="1"/>
</dbReference>
<dbReference type="NCBIfam" id="TIGR00666">
    <property type="entry name" value="PBP4"/>
    <property type="match status" value="1"/>
</dbReference>
<dbReference type="Proteomes" id="UP000190121">
    <property type="component" value="Unassembled WGS sequence"/>
</dbReference>
<keyword evidence="3" id="KW-0121">Carboxypeptidase</keyword>
<dbReference type="Gene3D" id="3.40.710.10">
    <property type="entry name" value="DD-peptidase/beta-lactamase superfamily"/>
    <property type="match status" value="1"/>
</dbReference>
<dbReference type="EMBL" id="FUXE01000002">
    <property type="protein sequence ID" value="SJZ48975.1"/>
    <property type="molecule type" value="Genomic_DNA"/>
</dbReference>
<dbReference type="GO" id="GO:0006508">
    <property type="term" value="P:proteolysis"/>
    <property type="evidence" value="ECO:0007669"/>
    <property type="project" value="InterPro"/>
</dbReference>
<dbReference type="PANTHER" id="PTHR30023">
    <property type="entry name" value="D-ALANYL-D-ALANINE CARBOXYPEPTIDASE"/>
    <property type="match status" value="1"/>
</dbReference>
<dbReference type="STRING" id="29524.SAMN02745171_00284"/>
<dbReference type="GO" id="GO:0000270">
    <property type="term" value="P:peptidoglycan metabolic process"/>
    <property type="evidence" value="ECO:0007669"/>
    <property type="project" value="TreeGrafter"/>
</dbReference>
<gene>
    <name evidence="3" type="ORF">SAMN02745171_00284</name>
</gene>
<reference evidence="4" key="1">
    <citation type="submission" date="2017-02" db="EMBL/GenBank/DDBJ databases">
        <authorList>
            <person name="Varghese N."/>
            <person name="Submissions S."/>
        </authorList>
    </citation>
    <scope>NUCLEOTIDE SEQUENCE [LARGE SCALE GENOMIC DNA]</scope>
    <source>
        <strain evidence="4">ATCC 51356</strain>
    </source>
</reference>
<dbReference type="InterPro" id="IPR000667">
    <property type="entry name" value="Peptidase_S13"/>
</dbReference>
<dbReference type="OrthoDB" id="9802627at2"/>
<keyword evidence="3" id="KW-0645">Protease</keyword>
<dbReference type="Gene3D" id="3.50.80.20">
    <property type="entry name" value="D-Ala-D-Ala carboxypeptidase C, peptidase S13"/>
    <property type="match status" value="1"/>
</dbReference>
<evidence type="ECO:0000256" key="1">
    <source>
        <dbReference type="ARBA" id="ARBA00006096"/>
    </source>
</evidence>
<name>A0A1T4L2N3_9PORP</name>
<organism evidence="3 4">
    <name type="scientific">Porphyromonas circumdentaria</name>
    <dbReference type="NCBI Taxonomy" id="29524"/>
    <lineage>
        <taxon>Bacteria</taxon>
        <taxon>Pseudomonadati</taxon>
        <taxon>Bacteroidota</taxon>
        <taxon>Bacteroidia</taxon>
        <taxon>Bacteroidales</taxon>
        <taxon>Porphyromonadaceae</taxon>
        <taxon>Porphyromonas</taxon>
    </lineage>
</organism>
<accession>A0A1T4L2N3</accession>
<dbReference type="InterPro" id="IPR012338">
    <property type="entry name" value="Beta-lactam/transpept-like"/>
</dbReference>